<dbReference type="InterPro" id="IPR036890">
    <property type="entry name" value="HATPase_C_sf"/>
</dbReference>
<reference evidence="17 18" key="1">
    <citation type="submission" date="2014-04" db="EMBL/GenBank/DDBJ databases">
        <title>Genome assembly of Hyalangium minutum DSM 14724.</title>
        <authorList>
            <person name="Sharma G."/>
            <person name="Subramanian S."/>
        </authorList>
    </citation>
    <scope>NUCLEOTIDE SEQUENCE [LARGE SCALE GENOMIC DNA]</scope>
    <source>
        <strain evidence="17 18">DSM 14724</strain>
    </source>
</reference>
<proteinExistence type="predicted"/>
<dbReference type="PANTHER" id="PTHR42878:SF7">
    <property type="entry name" value="SENSOR HISTIDINE KINASE GLRK"/>
    <property type="match status" value="1"/>
</dbReference>
<dbReference type="PROSITE" id="PS50112">
    <property type="entry name" value="PAS"/>
    <property type="match status" value="2"/>
</dbReference>
<evidence type="ECO:0000256" key="8">
    <source>
        <dbReference type="ARBA" id="ARBA00022777"/>
    </source>
</evidence>
<dbReference type="FunFam" id="3.30.565.10:FF:000006">
    <property type="entry name" value="Sensor histidine kinase WalK"/>
    <property type="match status" value="1"/>
</dbReference>
<keyword evidence="4" id="KW-0597">Phosphoprotein</keyword>
<evidence type="ECO:0000259" key="15">
    <source>
        <dbReference type="PROSITE" id="PS50112"/>
    </source>
</evidence>
<dbReference type="GO" id="GO:0007234">
    <property type="term" value="P:osmosensory signaling via phosphorelay pathway"/>
    <property type="evidence" value="ECO:0007669"/>
    <property type="project" value="TreeGrafter"/>
</dbReference>
<dbReference type="GO" id="GO:0005524">
    <property type="term" value="F:ATP binding"/>
    <property type="evidence" value="ECO:0007669"/>
    <property type="project" value="UniProtKB-KW"/>
</dbReference>
<dbReference type="GO" id="GO:0000155">
    <property type="term" value="F:phosphorelay sensor kinase activity"/>
    <property type="evidence" value="ECO:0007669"/>
    <property type="project" value="InterPro"/>
</dbReference>
<evidence type="ECO:0000313" key="17">
    <source>
        <dbReference type="EMBL" id="KFE71046.1"/>
    </source>
</evidence>
<dbReference type="InterPro" id="IPR005467">
    <property type="entry name" value="His_kinase_dom"/>
</dbReference>
<keyword evidence="5" id="KW-0808">Transferase</keyword>
<evidence type="ECO:0000313" key="18">
    <source>
        <dbReference type="Proteomes" id="UP000028725"/>
    </source>
</evidence>
<dbReference type="Pfam" id="PF13426">
    <property type="entry name" value="PAS_9"/>
    <property type="match status" value="2"/>
</dbReference>
<dbReference type="STRING" id="394096.DB31_3176"/>
<evidence type="ECO:0000259" key="16">
    <source>
        <dbReference type="PROSITE" id="PS50113"/>
    </source>
</evidence>
<dbReference type="NCBIfam" id="TIGR00229">
    <property type="entry name" value="sensory_box"/>
    <property type="match status" value="2"/>
</dbReference>
<dbReference type="SMART" id="SM00091">
    <property type="entry name" value="PAS"/>
    <property type="match status" value="2"/>
</dbReference>
<dbReference type="InterPro" id="IPR036097">
    <property type="entry name" value="HisK_dim/P_sf"/>
</dbReference>
<evidence type="ECO:0000256" key="11">
    <source>
        <dbReference type="ARBA" id="ARBA00023012"/>
    </source>
</evidence>
<feature type="domain" description="PAC" evidence="16">
    <location>
        <begin position="70"/>
        <end position="122"/>
    </location>
</feature>
<accession>A0A085WTN3</accession>
<evidence type="ECO:0000259" key="14">
    <source>
        <dbReference type="PROSITE" id="PS50109"/>
    </source>
</evidence>
<evidence type="ECO:0000256" key="7">
    <source>
        <dbReference type="ARBA" id="ARBA00022741"/>
    </source>
</evidence>
<evidence type="ECO:0000256" key="1">
    <source>
        <dbReference type="ARBA" id="ARBA00000085"/>
    </source>
</evidence>
<dbReference type="PRINTS" id="PR00344">
    <property type="entry name" value="BCTRLSENSOR"/>
</dbReference>
<keyword evidence="13" id="KW-0175">Coiled coil</keyword>
<dbReference type="CDD" id="cd00082">
    <property type="entry name" value="HisKA"/>
    <property type="match status" value="1"/>
</dbReference>
<evidence type="ECO:0000256" key="6">
    <source>
        <dbReference type="ARBA" id="ARBA00022692"/>
    </source>
</evidence>
<dbReference type="PROSITE" id="PS50109">
    <property type="entry name" value="HIS_KIN"/>
    <property type="match status" value="1"/>
</dbReference>
<feature type="domain" description="PAC" evidence="16">
    <location>
        <begin position="198"/>
        <end position="250"/>
    </location>
</feature>
<comment type="subcellular location">
    <subcellularLocation>
        <location evidence="2">Membrane</location>
        <topology evidence="2">Multi-pass membrane protein</topology>
    </subcellularLocation>
</comment>
<dbReference type="InterPro" id="IPR000700">
    <property type="entry name" value="PAS-assoc_C"/>
</dbReference>
<keyword evidence="9" id="KW-0067">ATP-binding</keyword>
<evidence type="ECO:0000256" key="2">
    <source>
        <dbReference type="ARBA" id="ARBA00004141"/>
    </source>
</evidence>
<dbReference type="SMART" id="SM00387">
    <property type="entry name" value="HATPase_c"/>
    <property type="match status" value="1"/>
</dbReference>
<keyword evidence="11" id="KW-0902">Two-component regulatory system</keyword>
<dbReference type="InterPro" id="IPR003594">
    <property type="entry name" value="HATPase_dom"/>
</dbReference>
<dbReference type="PANTHER" id="PTHR42878">
    <property type="entry name" value="TWO-COMPONENT HISTIDINE KINASE"/>
    <property type="match status" value="1"/>
</dbReference>
<feature type="domain" description="PAS" evidence="15">
    <location>
        <begin position="123"/>
        <end position="196"/>
    </location>
</feature>
<evidence type="ECO:0000256" key="13">
    <source>
        <dbReference type="SAM" id="Coils"/>
    </source>
</evidence>
<dbReference type="SUPFAM" id="SSF55874">
    <property type="entry name" value="ATPase domain of HSP90 chaperone/DNA topoisomerase II/histidine kinase"/>
    <property type="match status" value="1"/>
</dbReference>
<dbReference type="CDD" id="cd00075">
    <property type="entry name" value="HATPase"/>
    <property type="match status" value="1"/>
</dbReference>
<dbReference type="CDD" id="cd00130">
    <property type="entry name" value="PAS"/>
    <property type="match status" value="2"/>
</dbReference>
<dbReference type="GO" id="GO:0030295">
    <property type="term" value="F:protein kinase activator activity"/>
    <property type="evidence" value="ECO:0007669"/>
    <property type="project" value="TreeGrafter"/>
</dbReference>
<dbReference type="PROSITE" id="PS50113">
    <property type="entry name" value="PAC"/>
    <property type="match status" value="2"/>
</dbReference>
<comment type="catalytic activity">
    <reaction evidence="1">
        <text>ATP + protein L-histidine = ADP + protein N-phospho-L-histidine.</text>
        <dbReference type="EC" id="2.7.13.3"/>
    </reaction>
</comment>
<dbReference type="EC" id="2.7.13.3" evidence="3"/>
<keyword evidence="7" id="KW-0547">Nucleotide-binding</keyword>
<evidence type="ECO:0000256" key="3">
    <source>
        <dbReference type="ARBA" id="ARBA00012438"/>
    </source>
</evidence>
<dbReference type="SMART" id="SM00388">
    <property type="entry name" value="HisKA"/>
    <property type="match status" value="1"/>
</dbReference>
<evidence type="ECO:0000256" key="9">
    <source>
        <dbReference type="ARBA" id="ARBA00022840"/>
    </source>
</evidence>
<dbReference type="Gene3D" id="3.30.450.20">
    <property type="entry name" value="PAS domain"/>
    <property type="match status" value="2"/>
</dbReference>
<keyword evidence="6" id="KW-0812">Transmembrane</keyword>
<dbReference type="SMART" id="SM00086">
    <property type="entry name" value="PAC"/>
    <property type="match status" value="2"/>
</dbReference>
<comment type="caution">
    <text evidence="17">The sequence shown here is derived from an EMBL/GenBank/DDBJ whole genome shotgun (WGS) entry which is preliminary data.</text>
</comment>
<feature type="domain" description="PAS" evidence="15">
    <location>
        <begin position="1"/>
        <end position="68"/>
    </location>
</feature>
<dbReference type="InterPro" id="IPR000014">
    <property type="entry name" value="PAS"/>
</dbReference>
<feature type="domain" description="Histidine kinase" evidence="14">
    <location>
        <begin position="267"/>
        <end position="481"/>
    </location>
</feature>
<keyword evidence="10" id="KW-1133">Transmembrane helix</keyword>
<dbReference type="AlphaFoldDB" id="A0A085WTN3"/>
<dbReference type="Pfam" id="PF02518">
    <property type="entry name" value="HATPase_c"/>
    <property type="match status" value="1"/>
</dbReference>
<evidence type="ECO:0000256" key="4">
    <source>
        <dbReference type="ARBA" id="ARBA00022553"/>
    </source>
</evidence>
<dbReference type="GO" id="GO:0000156">
    <property type="term" value="F:phosphorelay response regulator activity"/>
    <property type="evidence" value="ECO:0007669"/>
    <property type="project" value="TreeGrafter"/>
</dbReference>
<dbReference type="InterPro" id="IPR050351">
    <property type="entry name" value="BphY/WalK/GraS-like"/>
</dbReference>
<dbReference type="GO" id="GO:0016020">
    <property type="term" value="C:membrane"/>
    <property type="evidence" value="ECO:0007669"/>
    <property type="project" value="UniProtKB-SubCell"/>
</dbReference>
<dbReference type="InterPro" id="IPR035965">
    <property type="entry name" value="PAS-like_dom_sf"/>
</dbReference>
<dbReference type="InterPro" id="IPR004358">
    <property type="entry name" value="Sig_transdc_His_kin-like_C"/>
</dbReference>
<dbReference type="PATRIC" id="fig|394096.3.peg.825"/>
<keyword evidence="8 17" id="KW-0418">Kinase</keyword>
<keyword evidence="18" id="KW-1185">Reference proteome</keyword>
<dbReference type="Gene3D" id="1.10.287.130">
    <property type="match status" value="1"/>
</dbReference>
<dbReference type="SUPFAM" id="SSF55785">
    <property type="entry name" value="PYP-like sensor domain (PAS domain)"/>
    <property type="match status" value="2"/>
</dbReference>
<dbReference type="Gene3D" id="3.30.565.10">
    <property type="entry name" value="Histidine kinase-like ATPase, C-terminal domain"/>
    <property type="match status" value="1"/>
</dbReference>
<evidence type="ECO:0000256" key="12">
    <source>
        <dbReference type="ARBA" id="ARBA00023136"/>
    </source>
</evidence>
<dbReference type="SUPFAM" id="SSF47384">
    <property type="entry name" value="Homodimeric domain of signal transducing histidine kinase"/>
    <property type="match status" value="1"/>
</dbReference>
<organism evidence="17 18">
    <name type="scientific">Hyalangium minutum</name>
    <dbReference type="NCBI Taxonomy" id="394096"/>
    <lineage>
        <taxon>Bacteria</taxon>
        <taxon>Pseudomonadati</taxon>
        <taxon>Myxococcota</taxon>
        <taxon>Myxococcia</taxon>
        <taxon>Myxococcales</taxon>
        <taxon>Cystobacterineae</taxon>
        <taxon>Archangiaceae</taxon>
        <taxon>Hyalangium</taxon>
    </lineage>
</organism>
<protein>
    <recommendedName>
        <fullName evidence="3">histidine kinase</fullName>
        <ecNumber evidence="3">2.7.13.3</ecNumber>
    </recommendedName>
</protein>
<dbReference type="Pfam" id="PF00512">
    <property type="entry name" value="HisKA"/>
    <property type="match status" value="1"/>
</dbReference>
<dbReference type="Proteomes" id="UP000028725">
    <property type="component" value="Unassembled WGS sequence"/>
</dbReference>
<name>A0A085WTN3_9BACT</name>
<gene>
    <name evidence="17" type="ORF">DB31_3176</name>
</gene>
<sequence length="497" mass="56540">MLIESVRDYAIFMLDPQGRILTWNPGAERTKGYRAEEIIGQHFSRFYTPEDQHIGKPQLHLKRAAEEGRFEYEGWRVRKDGTPFWANVVLSAMRDASGRLIGFSKVTRDLTERRLAEEQLRLSEERFRLLVDGVKDYAIFMLDTQGHVMTWNPGAERIKGYTAQEIIGQHFTRFYPEEDVRSSKCERELEITLREGRYEEEGWRVRKDGSRFWASVILTVLRDSTGKHIGFAKVTRDLTERRRMAQEQLRLAQAQEAIRLRDEFLSIASHELKTPLTALQLQLQGLRQRSDELEKRVVTKIDRAARSTERLTDLVETLLDVSRISTGHFELSLQRFELTEAVSEAAERFRDAATRAGCALTLRTGASIVGTWDRLRLEQVVSNLVSNALKYAAGAPIEVSLAQDGETAVIDVRDRGPGIPEDALSRIFDRFERAAEIRHYGGLGLGLYVVREIVKAHDGMVTAHNLPEGGACFTVRLPLAPSVHPEPERTSSEELPA</sequence>
<dbReference type="InterPro" id="IPR001610">
    <property type="entry name" value="PAC"/>
</dbReference>
<keyword evidence="12" id="KW-0472">Membrane</keyword>
<dbReference type="EMBL" id="JMCB01000002">
    <property type="protein sequence ID" value="KFE71046.1"/>
    <property type="molecule type" value="Genomic_DNA"/>
</dbReference>
<evidence type="ECO:0000256" key="5">
    <source>
        <dbReference type="ARBA" id="ARBA00022679"/>
    </source>
</evidence>
<dbReference type="InterPro" id="IPR003661">
    <property type="entry name" value="HisK_dim/P_dom"/>
</dbReference>
<feature type="coiled-coil region" evidence="13">
    <location>
        <begin position="235"/>
        <end position="303"/>
    </location>
</feature>
<evidence type="ECO:0000256" key="10">
    <source>
        <dbReference type="ARBA" id="ARBA00022989"/>
    </source>
</evidence>